<evidence type="ECO:0000313" key="9">
    <source>
        <dbReference type="EMBL" id="CAH3047215.1"/>
    </source>
</evidence>
<comment type="caution">
    <text evidence="9">The sequence shown here is derived from an EMBL/GenBank/DDBJ whole genome shotgun (WGS) entry which is preliminary data.</text>
</comment>
<dbReference type="CDD" id="cd00637">
    <property type="entry name" value="7tm_classA_rhodopsin-like"/>
    <property type="match status" value="1"/>
</dbReference>
<evidence type="ECO:0000256" key="1">
    <source>
        <dbReference type="ARBA" id="ARBA00004651"/>
    </source>
</evidence>
<dbReference type="InterPro" id="IPR000276">
    <property type="entry name" value="GPCR_Rhodpsn"/>
</dbReference>
<evidence type="ECO:0000313" key="10">
    <source>
        <dbReference type="Proteomes" id="UP001159405"/>
    </source>
</evidence>
<keyword evidence="6" id="KW-0807">Transducer</keyword>
<organism evidence="9 10">
    <name type="scientific">Porites lobata</name>
    <dbReference type="NCBI Taxonomy" id="104759"/>
    <lineage>
        <taxon>Eukaryota</taxon>
        <taxon>Metazoa</taxon>
        <taxon>Cnidaria</taxon>
        <taxon>Anthozoa</taxon>
        <taxon>Hexacorallia</taxon>
        <taxon>Scleractinia</taxon>
        <taxon>Fungiina</taxon>
        <taxon>Poritidae</taxon>
        <taxon>Porites</taxon>
    </lineage>
</organism>
<dbReference type="SUPFAM" id="SSF81321">
    <property type="entry name" value="Family A G protein-coupled receptor-like"/>
    <property type="match status" value="1"/>
</dbReference>
<feature type="transmembrane region" description="Helical" evidence="7">
    <location>
        <begin position="62"/>
        <end position="87"/>
    </location>
</feature>
<dbReference type="EMBL" id="CALNXK010000015">
    <property type="protein sequence ID" value="CAH3047215.1"/>
    <property type="molecule type" value="Genomic_DNA"/>
</dbReference>
<feature type="transmembrane region" description="Helical" evidence="7">
    <location>
        <begin position="192"/>
        <end position="218"/>
    </location>
</feature>
<keyword evidence="5 7" id="KW-0472">Membrane</keyword>
<evidence type="ECO:0000256" key="2">
    <source>
        <dbReference type="ARBA" id="ARBA00022475"/>
    </source>
</evidence>
<keyword evidence="3 6" id="KW-0812">Transmembrane</keyword>
<sequence length="272" mass="30945">MLNIVTIHAIRKTPSLSKNLKTLLLSQAISDLGVGLLVQPIFVAQLVVESTQDNESSNSYNVIYIARLITTSFFYFATFLIVIVLCAERFASIHFYLRYQELTTYRRVVAVVVSIWVFSGLISFIRLFISKKIMYLVFGVIDSACVTAASFFSARIYLSVRRHLNELHGGHLQVQPASHDRQMASVLRLRKFAIMAIYVYLVLVLCYLPDICLLLVNAFTPGSSTVTNNLLYYTMTLAFLNSSLNPLIYCWRLKHIRHTTISILRNAFSKHS</sequence>
<dbReference type="Proteomes" id="UP001159405">
    <property type="component" value="Unassembled WGS sequence"/>
</dbReference>
<dbReference type="InterPro" id="IPR017452">
    <property type="entry name" value="GPCR_Rhodpsn_7TM"/>
</dbReference>
<proteinExistence type="inferred from homology"/>
<protein>
    <recommendedName>
        <fullName evidence="8">G-protein coupled receptors family 1 profile domain-containing protein</fullName>
    </recommendedName>
</protein>
<dbReference type="PANTHER" id="PTHR22750">
    <property type="entry name" value="G-PROTEIN COUPLED RECEPTOR"/>
    <property type="match status" value="1"/>
</dbReference>
<dbReference type="PROSITE" id="PS00237">
    <property type="entry name" value="G_PROTEIN_RECEP_F1_1"/>
    <property type="match status" value="1"/>
</dbReference>
<accession>A0ABN8NDH8</accession>
<reference evidence="9 10" key="1">
    <citation type="submission" date="2022-05" db="EMBL/GenBank/DDBJ databases">
        <authorList>
            <consortium name="Genoscope - CEA"/>
            <person name="William W."/>
        </authorList>
    </citation>
    <scope>NUCLEOTIDE SEQUENCE [LARGE SCALE GENOMIC DNA]</scope>
</reference>
<keyword evidence="10" id="KW-1185">Reference proteome</keyword>
<evidence type="ECO:0000259" key="8">
    <source>
        <dbReference type="PROSITE" id="PS50262"/>
    </source>
</evidence>
<feature type="domain" description="G-protein coupled receptors family 1 profile" evidence="8">
    <location>
        <begin position="2"/>
        <end position="249"/>
    </location>
</feature>
<keyword evidence="2" id="KW-1003">Cell membrane</keyword>
<evidence type="ECO:0000256" key="4">
    <source>
        <dbReference type="ARBA" id="ARBA00022989"/>
    </source>
</evidence>
<keyword evidence="6" id="KW-0675">Receptor</keyword>
<evidence type="ECO:0000256" key="5">
    <source>
        <dbReference type="ARBA" id="ARBA00023136"/>
    </source>
</evidence>
<feature type="transmembrane region" description="Helical" evidence="7">
    <location>
        <begin position="135"/>
        <end position="158"/>
    </location>
</feature>
<dbReference type="Pfam" id="PF00001">
    <property type="entry name" value="7tm_1"/>
    <property type="match status" value="1"/>
</dbReference>
<keyword evidence="6" id="KW-0297">G-protein coupled receptor</keyword>
<comment type="similarity">
    <text evidence="6">Belongs to the G-protein coupled receptor 1 family.</text>
</comment>
<dbReference type="PROSITE" id="PS50262">
    <property type="entry name" value="G_PROTEIN_RECEP_F1_2"/>
    <property type="match status" value="1"/>
</dbReference>
<dbReference type="Gene3D" id="1.20.1070.10">
    <property type="entry name" value="Rhodopsin 7-helix transmembrane proteins"/>
    <property type="match status" value="1"/>
</dbReference>
<keyword evidence="4 7" id="KW-1133">Transmembrane helix</keyword>
<evidence type="ECO:0000256" key="6">
    <source>
        <dbReference type="RuleBase" id="RU000688"/>
    </source>
</evidence>
<name>A0ABN8NDH8_9CNID</name>
<comment type="subcellular location">
    <subcellularLocation>
        <location evidence="1">Cell membrane</location>
        <topology evidence="1">Multi-pass membrane protein</topology>
    </subcellularLocation>
</comment>
<feature type="transmembrane region" description="Helical" evidence="7">
    <location>
        <begin position="230"/>
        <end position="251"/>
    </location>
</feature>
<dbReference type="PRINTS" id="PR00237">
    <property type="entry name" value="GPCRRHODOPSN"/>
</dbReference>
<feature type="transmembrane region" description="Helical" evidence="7">
    <location>
        <begin position="108"/>
        <end position="129"/>
    </location>
</feature>
<gene>
    <name evidence="9" type="ORF">PLOB_00009802</name>
</gene>
<evidence type="ECO:0000256" key="3">
    <source>
        <dbReference type="ARBA" id="ARBA00022692"/>
    </source>
</evidence>
<feature type="transmembrane region" description="Helical" evidence="7">
    <location>
        <begin position="20"/>
        <end position="42"/>
    </location>
</feature>
<evidence type="ECO:0000256" key="7">
    <source>
        <dbReference type="SAM" id="Phobius"/>
    </source>
</evidence>